<proteinExistence type="predicted"/>
<comment type="caution">
    <text evidence="1">The sequence shown here is derived from an EMBL/GenBank/DDBJ whole genome shotgun (WGS) entry which is preliminary data.</text>
</comment>
<name>A0ACA9KDD0_9GLOM</name>
<organism evidence="1 2">
    <name type="scientific">Scutellospora calospora</name>
    <dbReference type="NCBI Taxonomy" id="85575"/>
    <lineage>
        <taxon>Eukaryota</taxon>
        <taxon>Fungi</taxon>
        <taxon>Fungi incertae sedis</taxon>
        <taxon>Mucoromycota</taxon>
        <taxon>Glomeromycotina</taxon>
        <taxon>Glomeromycetes</taxon>
        <taxon>Diversisporales</taxon>
        <taxon>Gigasporaceae</taxon>
        <taxon>Scutellospora</taxon>
    </lineage>
</organism>
<reference evidence="1" key="1">
    <citation type="submission" date="2021-06" db="EMBL/GenBank/DDBJ databases">
        <authorList>
            <person name="Kallberg Y."/>
            <person name="Tangrot J."/>
            <person name="Rosling A."/>
        </authorList>
    </citation>
    <scope>NUCLEOTIDE SEQUENCE</scope>
    <source>
        <strain evidence="1">AU212A</strain>
    </source>
</reference>
<evidence type="ECO:0000313" key="1">
    <source>
        <dbReference type="EMBL" id="CAG8467312.1"/>
    </source>
</evidence>
<accession>A0ACA9KDD0</accession>
<keyword evidence="2" id="KW-1185">Reference proteome</keyword>
<sequence>MPNMNGYELLDKLRSDKKTQLIPIILLSAKACEDSKVRGLDKGADDYLTKPFSALELITRIRTNIELSFTRRKILFQRYEQEITKQLILSLTNKIHSKLNLNETLQYVIKEIRQRVQCDRIFIISNEKSESMNNNIVVLYDDSENITPIINPFADIRFNNKTIEIKSNKDFSGWIKLHRSPNSIWLDSEIEFLQEISNQIGLAITYAKLNKENDEKEIQIKAAKIANNVKSQILANTSHELRTPLGSIVGILSFFECTNLSVSQKDMIKITECASDTILSIVNDILDAAKLEAHKVTLKNRTFNLIELFEHTIDEFGKKAADKNLDLIVNYDINNLPRYIKSDPERLKQVLSHLLSNSVKFTNVGKIILKISSQTRDPTYGKMFIKENLLIELFDTGIGMSPKFIQDAWKSFSLGDMSVTRKHDGTGLGLSICKSLVEINGGEINVDSQLGKGSKFWFTWNIETLSIIRSIKFDDQINNFIRISIIHPIEDISNVMLKYLKMIKKIDKFDTFDKCFDAIKIYKQLHNRFAYDIAFIGLYKYNEEEVLNAALELRRLEINSTNLVIIFIVFPNDKGNELAKKLIEKVGGATSILYTPITMKKLVNQFKLIKKNRFY</sequence>
<protein>
    <submittedName>
        <fullName evidence="1">9081_t:CDS:1</fullName>
    </submittedName>
</protein>
<dbReference type="EMBL" id="CAJVPM010001461">
    <property type="protein sequence ID" value="CAG8467312.1"/>
    <property type="molecule type" value="Genomic_DNA"/>
</dbReference>
<gene>
    <name evidence="1" type="ORF">SCALOS_LOCUS1877</name>
</gene>
<evidence type="ECO:0000313" key="2">
    <source>
        <dbReference type="Proteomes" id="UP000789860"/>
    </source>
</evidence>
<dbReference type="Proteomes" id="UP000789860">
    <property type="component" value="Unassembled WGS sequence"/>
</dbReference>